<dbReference type="GO" id="GO:0005524">
    <property type="term" value="F:ATP binding"/>
    <property type="evidence" value="ECO:0007669"/>
    <property type="project" value="UniProtKB-KW"/>
</dbReference>
<evidence type="ECO:0000256" key="4">
    <source>
        <dbReference type="ARBA" id="ARBA00012838"/>
    </source>
</evidence>
<dbReference type="GO" id="GO:0005737">
    <property type="term" value="C:cytoplasm"/>
    <property type="evidence" value="ECO:0007669"/>
    <property type="project" value="UniProtKB-SubCell"/>
</dbReference>
<accession>A0A1F4XPC1</accession>
<dbReference type="InterPro" id="IPR012340">
    <property type="entry name" value="NA-bd_OB-fold"/>
</dbReference>
<dbReference type="CDD" id="cd02800">
    <property type="entry name" value="tRNA_bind_EcMetRS_like"/>
    <property type="match status" value="1"/>
</dbReference>
<evidence type="ECO:0000256" key="5">
    <source>
        <dbReference type="ARBA" id="ARBA00018753"/>
    </source>
</evidence>
<evidence type="ECO:0000256" key="14">
    <source>
        <dbReference type="ARBA" id="ARBA00030904"/>
    </source>
</evidence>
<dbReference type="InterPro" id="IPR004495">
    <property type="entry name" value="Met-tRNA-synth_bsu_C"/>
</dbReference>
<comment type="caution">
    <text evidence="18">The sequence shown here is derived from an EMBL/GenBank/DDBJ whole genome shotgun (WGS) entry which is preliminary data.</text>
</comment>
<dbReference type="PANTHER" id="PTHR11586">
    <property type="entry name" value="TRNA-AMINOACYLATION COFACTOR ARC1 FAMILY MEMBER"/>
    <property type="match status" value="1"/>
</dbReference>
<evidence type="ECO:0000256" key="6">
    <source>
        <dbReference type="ARBA" id="ARBA00022490"/>
    </source>
</evidence>
<comment type="subunit">
    <text evidence="3">Homodimer.</text>
</comment>
<dbReference type="Proteomes" id="UP000177564">
    <property type="component" value="Unassembled WGS sequence"/>
</dbReference>
<organism evidence="18 19">
    <name type="scientific">Candidatus Adlerbacteria bacterium RIFCSPHIGHO2_02_FULL_52_17</name>
    <dbReference type="NCBI Taxonomy" id="1797240"/>
    <lineage>
        <taxon>Bacteria</taxon>
        <taxon>Candidatus Adleribacteriota</taxon>
    </lineage>
</organism>
<keyword evidence="9" id="KW-0547">Nucleotide-binding</keyword>
<evidence type="ECO:0000313" key="18">
    <source>
        <dbReference type="EMBL" id="OGC83480.1"/>
    </source>
</evidence>
<dbReference type="AlphaFoldDB" id="A0A1F4XPC1"/>
<evidence type="ECO:0000256" key="10">
    <source>
        <dbReference type="ARBA" id="ARBA00022840"/>
    </source>
</evidence>
<evidence type="ECO:0000256" key="11">
    <source>
        <dbReference type="ARBA" id="ARBA00022884"/>
    </source>
</evidence>
<protein>
    <recommendedName>
        <fullName evidence="5">Methionine--tRNA ligase</fullName>
        <ecNumber evidence="4">6.1.1.10</ecNumber>
    </recommendedName>
    <alternativeName>
        <fullName evidence="14">Methionyl-tRNA synthetase</fullName>
    </alternativeName>
</protein>
<evidence type="ECO:0000259" key="17">
    <source>
        <dbReference type="PROSITE" id="PS50886"/>
    </source>
</evidence>
<keyword evidence="11 16" id="KW-0694">RNA-binding</keyword>
<dbReference type="InterPro" id="IPR051270">
    <property type="entry name" value="Tyrosine-tRNA_ligase_regulator"/>
</dbReference>
<dbReference type="SUPFAM" id="SSF50249">
    <property type="entry name" value="Nucleic acid-binding proteins"/>
    <property type="match status" value="1"/>
</dbReference>
<feature type="domain" description="TRNA-binding" evidence="17">
    <location>
        <begin position="7"/>
        <end position="108"/>
    </location>
</feature>
<evidence type="ECO:0000256" key="9">
    <source>
        <dbReference type="ARBA" id="ARBA00022741"/>
    </source>
</evidence>
<dbReference type="EMBL" id="MEWU01000019">
    <property type="protein sequence ID" value="OGC83480.1"/>
    <property type="molecule type" value="Genomic_DNA"/>
</dbReference>
<gene>
    <name evidence="18" type="ORF">A3D68_00900</name>
</gene>
<keyword evidence="12" id="KW-0648">Protein biosynthesis</keyword>
<dbReference type="EC" id="6.1.1.10" evidence="4"/>
<dbReference type="Gene3D" id="2.40.50.140">
    <property type="entry name" value="Nucleic acid-binding proteins"/>
    <property type="match status" value="1"/>
</dbReference>
<keyword evidence="7 16" id="KW-0820">tRNA-binding</keyword>
<dbReference type="GO" id="GO:0004825">
    <property type="term" value="F:methionine-tRNA ligase activity"/>
    <property type="evidence" value="ECO:0007669"/>
    <property type="project" value="UniProtKB-EC"/>
</dbReference>
<keyword evidence="6" id="KW-0963">Cytoplasm</keyword>
<comment type="function">
    <text evidence="1">Is required not only for elongation of protein synthesis but also for the initiation of all mRNA translation through initiator tRNA(fMet) aminoacylation.</text>
</comment>
<dbReference type="Pfam" id="PF01588">
    <property type="entry name" value="tRNA_bind"/>
    <property type="match status" value="1"/>
</dbReference>
<comment type="subcellular location">
    <subcellularLocation>
        <location evidence="2">Cytoplasm</location>
    </subcellularLocation>
</comment>
<evidence type="ECO:0000256" key="15">
    <source>
        <dbReference type="ARBA" id="ARBA00047364"/>
    </source>
</evidence>
<dbReference type="STRING" id="1797240.A3D68_00900"/>
<reference evidence="18 19" key="1">
    <citation type="journal article" date="2016" name="Nat. Commun.">
        <title>Thousands of microbial genomes shed light on interconnected biogeochemical processes in an aquifer system.</title>
        <authorList>
            <person name="Anantharaman K."/>
            <person name="Brown C.T."/>
            <person name="Hug L.A."/>
            <person name="Sharon I."/>
            <person name="Castelle C.J."/>
            <person name="Probst A.J."/>
            <person name="Thomas B.C."/>
            <person name="Singh A."/>
            <person name="Wilkins M.J."/>
            <person name="Karaoz U."/>
            <person name="Brodie E.L."/>
            <person name="Williams K.H."/>
            <person name="Hubbard S.S."/>
            <person name="Banfield J.F."/>
        </authorList>
    </citation>
    <scope>NUCLEOTIDE SEQUENCE [LARGE SCALE GENOMIC DNA]</scope>
</reference>
<dbReference type="GO" id="GO:0000049">
    <property type="term" value="F:tRNA binding"/>
    <property type="evidence" value="ECO:0007669"/>
    <property type="project" value="UniProtKB-UniRule"/>
</dbReference>
<dbReference type="GO" id="GO:0006431">
    <property type="term" value="P:methionyl-tRNA aminoacylation"/>
    <property type="evidence" value="ECO:0007669"/>
    <property type="project" value="InterPro"/>
</dbReference>
<evidence type="ECO:0000256" key="8">
    <source>
        <dbReference type="ARBA" id="ARBA00022598"/>
    </source>
</evidence>
<evidence type="ECO:0000313" key="19">
    <source>
        <dbReference type="Proteomes" id="UP000177564"/>
    </source>
</evidence>
<dbReference type="PANTHER" id="PTHR11586:SF37">
    <property type="entry name" value="TRNA-BINDING DOMAIN-CONTAINING PROTEIN"/>
    <property type="match status" value="1"/>
</dbReference>
<evidence type="ECO:0000256" key="13">
    <source>
        <dbReference type="ARBA" id="ARBA00023146"/>
    </source>
</evidence>
<keyword evidence="8" id="KW-0436">Ligase</keyword>
<dbReference type="FunFam" id="2.40.50.140:FF:000042">
    <property type="entry name" value="Methionine--tRNA ligase"/>
    <property type="match status" value="1"/>
</dbReference>
<dbReference type="InterPro" id="IPR002547">
    <property type="entry name" value="tRNA-bd_dom"/>
</dbReference>
<dbReference type="PROSITE" id="PS50886">
    <property type="entry name" value="TRBD"/>
    <property type="match status" value="1"/>
</dbReference>
<evidence type="ECO:0000256" key="3">
    <source>
        <dbReference type="ARBA" id="ARBA00011738"/>
    </source>
</evidence>
<evidence type="ECO:0000256" key="7">
    <source>
        <dbReference type="ARBA" id="ARBA00022555"/>
    </source>
</evidence>
<evidence type="ECO:0000256" key="1">
    <source>
        <dbReference type="ARBA" id="ARBA00003314"/>
    </source>
</evidence>
<proteinExistence type="predicted"/>
<sequence length="108" mass="11712">MEISIDDLKKVEIRVGEIKSAEKIEGSDKLLKLAVNFGTEERQVLSGIAAYFPEPQELVGKRCPFVVNLPPRAMMGLESQAMILAVGGDGVLPFALFETKGEPGSRAH</sequence>
<keyword evidence="10" id="KW-0067">ATP-binding</keyword>
<evidence type="ECO:0000256" key="2">
    <source>
        <dbReference type="ARBA" id="ARBA00004496"/>
    </source>
</evidence>
<evidence type="ECO:0000256" key="12">
    <source>
        <dbReference type="ARBA" id="ARBA00022917"/>
    </source>
</evidence>
<keyword evidence="13" id="KW-0030">Aminoacyl-tRNA synthetase</keyword>
<comment type="catalytic activity">
    <reaction evidence="15">
        <text>tRNA(Met) + L-methionine + ATP = L-methionyl-tRNA(Met) + AMP + diphosphate</text>
        <dbReference type="Rhea" id="RHEA:13481"/>
        <dbReference type="Rhea" id="RHEA-COMP:9667"/>
        <dbReference type="Rhea" id="RHEA-COMP:9698"/>
        <dbReference type="ChEBI" id="CHEBI:30616"/>
        <dbReference type="ChEBI" id="CHEBI:33019"/>
        <dbReference type="ChEBI" id="CHEBI:57844"/>
        <dbReference type="ChEBI" id="CHEBI:78442"/>
        <dbReference type="ChEBI" id="CHEBI:78530"/>
        <dbReference type="ChEBI" id="CHEBI:456215"/>
        <dbReference type="EC" id="6.1.1.10"/>
    </reaction>
</comment>
<name>A0A1F4XPC1_9BACT</name>
<evidence type="ECO:0000256" key="16">
    <source>
        <dbReference type="PROSITE-ProRule" id="PRU00209"/>
    </source>
</evidence>